<comment type="caution">
    <text evidence="2">The sequence shown here is derived from an EMBL/GenBank/DDBJ whole genome shotgun (WGS) entry which is preliminary data.</text>
</comment>
<keyword evidence="3" id="KW-1185">Reference proteome</keyword>
<proteinExistence type="predicted"/>
<dbReference type="EMBL" id="JAUHJR010000001">
    <property type="protein sequence ID" value="MDN4160304.1"/>
    <property type="molecule type" value="Genomic_DNA"/>
</dbReference>
<name>A0ABT8EQA1_9ACTN</name>
<dbReference type="Proteomes" id="UP001168537">
    <property type="component" value="Unassembled WGS sequence"/>
</dbReference>
<protein>
    <recommendedName>
        <fullName evidence="4">Septum formation-related domain-containing protein</fullName>
    </recommendedName>
</protein>
<organism evidence="2 3">
    <name type="scientific">Nocardioides abyssi</name>
    <dbReference type="NCBI Taxonomy" id="3058370"/>
    <lineage>
        <taxon>Bacteria</taxon>
        <taxon>Bacillati</taxon>
        <taxon>Actinomycetota</taxon>
        <taxon>Actinomycetes</taxon>
        <taxon>Propionibacteriales</taxon>
        <taxon>Nocardioidaceae</taxon>
        <taxon>Nocardioides</taxon>
    </lineage>
</organism>
<reference evidence="2" key="1">
    <citation type="submission" date="2023-06" db="EMBL/GenBank/DDBJ databases">
        <title>Draft genome sequence of Nocardioides sp. SOB72.</title>
        <authorList>
            <person name="Zhang G."/>
        </authorList>
    </citation>
    <scope>NUCLEOTIDE SEQUENCE</scope>
    <source>
        <strain evidence="2">SOB72</strain>
    </source>
</reference>
<evidence type="ECO:0000256" key="1">
    <source>
        <dbReference type="SAM" id="MobiDB-lite"/>
    </source>
</evidence>
<evidence type="ECO:0000313" key="2">
    <source>
        <dbReference type="EMBL" id="MDN4160304.1"/>
    </source>
</evidence>
<evidence type="ECO:0000313" key="3">
    <source>
        <dbReference type="Proteomes" id="UP001168537"/>
    </source>
</evidence>
<dbReference type="RefSeq" id="WP_300959168.1">
    <property type="nucleotide sequence ID" value="NZ_JAUHJR010000001.1"/>
</dbReference>
<sequence>MPSASRVLLASLAVTLLVVAAGLGIRLGVAGPEGSDDPDSPGEPGSGQDVPAAVSPPESLAGLETRGLAALRAPFCAGIAEAAVVDALGGEPTRAEAYDNGETAALTPTVTDVSHEHGCLWSDTRTTARGWVFAPPVTPARARGLADGAAAGRGCSRVPDAPALGEPDVALVCDRGDVREASYRGLLGDAWLVCSITAPRALDRAEHLDRAGRWCAAVVTATTGSTGPD</sequence>
<feature type="region of interest" description="Disordered" evidence="1">
    <location>
        <begin position="30"/>
        <end position="58"/>
    </location>
</feature>
<accession>A0ABT8EQA1</accession>
<gene>
    <name evidence="2" type="ORF">QWY29_02965</name>
</gene>
<evidence type="ECO:0008006" key="4">
    <source>
        <dbReference type="Google" id="ProtNLM"/>
    </source>
</evidence>